<gene>
    <name evidence="9" type="ORF">P7K49_033001</name>
</gene>
<dbReference type="InterPro" id="IPR045785">
    <property type="entry name" value="Dpp_8/9_N"/>
</dbReference>
<dbReference type="Proteomes" id="UP001266305">
    <property type="component" value="Unassembled WGS sequence"/>
</dbReference>
<proteinExistence type="predicted"/>
<evidence type="ECO:0000259" key="8">
    <source>
        <dbReference type="Pfam" id="PF19520"/>
    </source>
</evidence>
<keyword evidence="10" id="KW-1185">Reference proteome</keyword>
<evidence type="ECO:0000256" key="2">
    <source>
        <dbReference type="ARBA" id="ARBA00012062"/>
    </source>
</evidence>
<sequence length="147" mass="15902">MATTGTPAADRGDTATTDDPAARFHVQKHSWDGLRSIIHGSRKYSGLIVNKAPHDFQFVQKTDESGPHSHRLYYLEVLRSRKICSGGQAFGVLSFKAQPQMALTTEKGCRGLGGDVPGASDVQGAVHRAAPLLRVAGIPWLKLALWL</sequence>
<comment type="catalytic activity">
    <reaction evidence="1">
        <text>Release of an N-terminal dipeptide, Xaa-Yaa-|-Zaa-, from a polypeptide, preferentially when Yaa is Pro, provided Zaa is neither Pro nor hydroxyproline.</text>
        <dbReference type="EC" id="3.4.14.5"/>
    </reaction>
</comment>
<evidence type="ECO:0000313" key="10">
    <source>
        <dbReference type="Proteomes" id="UP001266305"/>
    </source>
</evidence>
<evidence type="ECO:0000256" key="5">
    <source>
        <dbReference type="ARBA" id="ARBA00022801"/>
    </source>
</evidence>
<keyword evidence="4" id="KW-0645">Protease</keyword>
<evidence type="ECO:0000313" key="9">
    <source>
        <dbReference type="EMBL" id="KAK2087094.1"/>
    </source>
</evidence>
<reference evidence="9 10" key="1">
    <citation type="submission" date="2023-05" db="EMBL/GenBank/DDBJ databases">
        <title>B98-5 Cell Line De Novo Hybrid Assembly: An Optical Mapping Approach.</title>
        <authorList>
            <person name="Kananen K."/>
            <person name="Auerbach J.A."/>
            <person name="Kautto E."/>
            <person name="Blachly J.S."/>
        </authorList>
    </citation>
    <scope>NUCLEOTIDE SEQUENCE [LARGE SCALE GENOMIC DNA]</scope>
    <source>
        <strain evidence="9">B95-8</strain>
        <tissue evidence="9">Cell line</tissue>
    </source>
</reference>
<comment type="caution">
    <text evidence="9">The sequence shown here is derived from an EMBL/GenBank/DDBJ whole genome shotgun (WGS) entry which is preliminary data.</text>
</comment>
<feature type="region of interest" description="Disordered" evidence="7">
    <location>
        <begin position="1"/>
        <end position="21"/>
    </location>
</feature>
<evidence type="ECO:0000256" key="6">
    <source>
        <dbReference type="ARBA" id="ARBA00022825"/>
    </source>
</evidence>
<organism evidence="9 10">
    <name type="scientific">Saguinus oedipus</name>
    <name type="common">Cotton-top tamarin</name>
    <name type="synonym">Oedipomidas oedipus</name>
    <dbReference type="NCBI Taxonomy" id="9490"/>
    <lineage>
        <taxon>Eukaryota</taxon>
        <taxon>Metazoa</taxon>
        <taxon>Chordata</taxon>
        <taxon>Craniata</taxon>
        <taxon>Vertebrata</taxon>
        <taxon>Euteleostomi</taxon>
        <taxon>Mammalia</taxon>
        <taxon>Eutheria</taxon>
        <taxon>Euarchontoglires</taxon>
        <taxon>Primates</taxon>
        <taxon>Haplorrhini</taxon>
        <taxon>Platyrrhini</taxon>
        <taxon>Cebidae</taxon>
        <taxon>Callitrichinae</taxon>
        <taxon>Saguinus</taxon>
    </lineage>
</organism>
<accession>A0ABQ9TQP0</accession>
<feature type="domain" description="Dipeptidyl peptidase 8 /9 ,N-terminal" evidence="8">
    <location>
        <begin position="22"/>
        <end position="77"/>
    </location>
</feature>
<dbReference type="EC" id="3.4.14.5" evidence="2"/>
<dbReference type="Pfam" id="PF19520">
    <property type="entry name" value="Dpp_8_9_N"/>
    <property type="match status" value="1"/>
</dbReference>
<evidence type="ECO:0000256" key="7">
    <source>
        <dbReference type="SAM" id="MobiDB-lite"/>
    </source>
</evidence>
<feature type="compositionally biased region" description="Low complexity" evidence="7">
    <location>
        <begin position="1"/>
        <end position="19"/>
    </location>
</feature>
<dbReference type="EMBL" id="JASSZA010000019">
    <property type="protein sequence ID" value="KAK2087094.1"/>
    <property type="molecule type" value="Genomic_DNA"/>
</dbReference>
<keyword evidence="6" id="KW-0720">Serine protease</keyword>
<evidence type="ECO:0000256" key="4">
    <source>
        <dbReference type="ARBA" id="ARBA00022670"/>
    </source>
</evidence>
<name>A0ABQ9TQP0_SAGOE</name>
<keyword evidence="5" id="KW-0378">Hydrolase</keyword>
<evidence type="ECO:0000256" key="1">
    <source>
        <dbReference type="ARBA" id="ARBA00001257"/>
    </source>
</evidence>
<keyword evidence="3" id="KW-0031">Aminopeptidase</keyword>
<evidence type="ECO:0000256" key="3">
    <source>
        <dbReference type="ARBA" id="ARBA00022438"/>
    </source>
</evidence>
<protein>
    <recommendedName>
        <fullName evidence="2">dipeptidyl-peptidase IV</fullName>
        <ecNumber evidence="2">3.4.14.5</ecNumber>
    </recommendedName>
</protein>